<dbReference type="InterPro" id="IPR050951">
    <property type="entry name" value="Retrovirus_Pol_polyprotein"/>
</dbReference>
<reference evidence="2" key="1">
    <citation type="journal article" date="2020" name="Microb. Genom.">
        <title>Genetic diversity of clinical and environmental Mucorales isolates obtained from an investigation of mucormycosis cases among solid organ transplant recipients.</title>
        <authorList>
            <person name="Nguyen M.H."/>
            <person name="Kaul D."/>
            <person name="Muto C."/>
            <person name="Cheng S.J."/>
            <person name="Richter R.A."/>
            <person name="Bruno V.M."/>
            <person name="Liu G."/>
            <person name="Beyhan S."/>
            <person name="Sundermann A.J."/>
            <person name="Mounaud S."/>
            <person name="Pasculle A.W."/>
            <person name="Nierman W.C."/>
            <person name="Driscoll E."/>
            <person name="Cumbie R."/>
            <person name="Clancy C.J."/>
            <person name="Dupont C.L."/>
        </authorList>
    </citation>
    <scope>NUCLEOTIDE SEQUENCE</scope>
    <source>
        <strain evidence="2">GL16</strain>
    </source>
</reference>
<evidence type="ECO:0000313" key="3">
    <source>
        <dbReference type="Proteomes" id="UP000717996"/>
    </source>
</evidence>
<dbReference type="InterPro" id="IPR001584">
    <property type="entry name" value="Integrase_cat-core"/>
</dbReference>
<proteinExistence type="predicted"/>
<gene>
    <name evidence="2" type="ORF">G6F51_013199</name>
</gene>
<evidence type="ECO:0000259" key="1">
    <source>
        <dbReference type="PROSITE" id="PS50994"/>
    </source>
</evidence>
<protein>
    <recommendedName>
        <fullName evidence="1">Integrase catalytic domain-containing protein</fullName>
    </recommendedName>
</protein>
<dbReference type="PANTHER" id="PTHR37984:SF5">
    <property type="entry name" value="PROTEIN NYNRIN-LIKE"/>
    <property type="match status" value="1"/>
</dbReference>
<dbReference type="Gene3D" id="3.30.420.10">
    <property type="entry name" value="Ribonuclease H-like superfamily/Ribonuclease H"/>
    <property type="match status" value="1"/>
</dbReference>
<comment type="caution">
    <text evidence="2">The sequence shown here is derived from an EMBL/GenBank/DDBJ whole genome shotgun (WGS) entry which is preliminary data.</text>
</comment>
<dbReference type="AlphaFoldDB" id="A0A9P6XTK9"/>
<feature type="domain" description="Integrase catalytic" evidence="1">
    <location>
        <begin position="46"/>
        <end position="205"/>
    </location>
</feature>
<dbReference type="SUPFAM" id="SSF53098">
    <property type="entry name" value="Ribonuclease H-like"/>
    <property type="match status" value="1"/>
</dbReference>
<dbReference type="OrthoDB" id="10267344at2759"/>
<evidence type="ECO:0000313" key="2">
    <source>
        <dbReference type="EMBL" id="KAG1532231.1"/>
    </source>
</evidence>
<dbReference type="GO" id="GO:0015074">
    <property type="term" value="P:DNA integration"/>
    <property type="evidence" value="ECO:0007669"/>
    <property type="project" value="InterPro"/>
</dbReference>
<dbReference type="GO" id="GO:0005634">
    <property type="term" value="C:nucleus"/>
    <property type="evidence" value="ECO:0007669"/>
    <property type="project" value="UniProtKB-ARBA"/>
</dbReference>
<accession>A0A9P6XTK9</accession>
<dbReference type="PANTHER" id="PTHR37984">
    <property type="entry name" value="PROTEIN CBG26694"/>
    <property type="match status" value="1"/>
</dbReference>
<dbReference type="InterPro" id="IPR036397">
    <property type="entry name" value="RNaseH_sf"/>
</dbReference>
<dbReference type="EMBL" id="JAANIT010004801">
    <property type="protein sequence ID" value="KAG1532231.1"/>
    <property type="molecule type" value="Genomic_DNA"/>
</dbReference>
<sequence length="352" mass="40240">MVKRLHNEGIHWPNLIGDCVKFIKQCKECMRHNIEKRGYHPLRSIYSYYPGDHYAIDLGGPMHTTSIYGNNYFMVIIDVCTRFSILRALPDKRADTILRALIDIFSIMGFPTKLQSDNGTEFKNSLSKDLADSMGYDHRFITPLHPSANGLSERTVQTVKKLLAKATNGVGNDWDIYLPSIQLAMNNRISKRLNSTPFSLMFARKMNEPYGFRSDKHQLNEVNDKPPMSHEELMKRIDYMTDIVFPAITAKTKAQIELEQAKFNNSHRLVDYAPNSHVMVRIPTKSGQLAPAYEGPYTVVRKNQGNAYILRDETGVLMPRAYTTTELKLISNEEVIELDDEGNEIKSFEIEA</sequence>
<dbReference type="InterPro" id="IPR012337">
    <property type="entry name" value="RNaseH-like_sf"/>
</dbReference>
<organism evidence="2 3">
    <name type="scientific">Rhizopus oryzae</name>
    <name type="common">Mucormycosis agent</name>
    <name type="synonym">Rhizopus arrhizus var. delemar</name>
    <dbReference type="NCBI Taxonomy" id="64495"/>
    <lineage>
        <taxon>Eukaryota</taxon>
        <taxon>Fungi</taxon>
        <taxon>Fungi incertae sedis</taxon>
        <taxon>Mucoromycota</taxon>
        <taxon>Mucoromycotina</taxon>
        <taxon>Mucoromycetes</taxon>
        <taxon>Mucorales</taxon>
        <taxon>Mucorineae</taxon>
        <taxon>Rhizopodaceae</taxon>
        <taxon>Rhizopus</taxon>
    </lineage>
</organism>
<dbReference type="Pfam" id="PF00665">
    <property type="entry name" value="rve"/>
    <property type="match status" value="1"/>
</dbReference>
<name>A0A9P6XTK9_RHIOR</name>
<dbReference type="PROSITE" id="PS50994">
    <property type="entry name" value="INTEGRASE"/>
    <property type="match status" value="1"/>
</dbReference>
<dbReference type="Proteomes" id="UP000717996">
    <property type="component" value="Unassembled WGS sequence"/>
</dbReference>
<dbReference type="GO" id="GO:0003676">
    <property type="term" value="F:nucleic acid binding"/>
    <property type="evidence" value="ECO:0007669"/>
    <property type="project" value="InterPro"/>
</dbReference>